<gene>
    <name evidence="6" type="ORF">PO878_01070</name>
</gene>
<keyword evidence="3" id="KW-0865">Zymogen</keyword>
<dbReference type="InterPro" id="IPR002692">
    <property type="entry name" value="S45"/>
</dbReference>
<dbReference type="PANTHER" id="PTHR34218">
    <property type="entry name" value="PEPTIDASE S45 PENICILLIN AMIDASE"/>
    <property type="match status" value="1"/>
</dbReference>
<dbReference type="InterPro" id="IPR043147">
    <property type="entry name" value="Penicillin_amidase_A-knob"/>
</dbReference>
<organism evidence="6 7">
    <name type="scientific">Iamia majanohamensis</name>
    <dbReference type="NCBI Taxonomy" id="467976"/>
    <lineage>
        <taxon>Bacteria</taxon>
        <taxon>Bacillati</taxon>
        <taxon>Actinomycetota</taxon>
        <taxon>Acidimicrobiia</taxon>
        <taxon>Acidimicrobiales</taxon>
        <taxon>Iamiaceae</taxon>
        <taxon>Iamia</taxon>
    </lineage>
</organism>
<feature type="signal peptide" evidence="5">
    <location>
        <begin position="1"/>
        <end position="23"/>
    </location>
</feature>
<dbReference type="InterPro" id="IPR023343">
    <property type="entry name" value="Penicillin_amidase_dom1"/>
</dbReference>
<evidence type="ECO:0000256" key="5">
    <source>
        <dbReference type="SAM" id="SignalP"/>
    </source>
</evidence>
<dbReference type="Proteomes" id="UP001216390">
    <property type="component" value="Chromosome"/>
</dbReference>
<evidence type="ECO:0000256" key="1">
    <source>
        <dbReference type="ARBA" id="ARBA00006586"/>
    </source>
</evidence>
<dbReference type="Pfam" id="PF01804">
    <property type="entry name" value="Penicil_amidase"/>
    <property type="match status" value="1"/>
</dbReference>
<evidence type="ECO:0000313" key="6">
    <source>
        <dbReference type="EMBL" id="WCO67311.1"/>
    </source>
</evidence>
<dbReference type="Gene3D" id="1.10.1400.10">
    <property type="match status" value="1"/>
</dbReference>
<comment type="similarity">
    <text evidence="1">Belongs to the peptidase S45 family.</text>
</comment>
<keyword evidence="7" id="KW-1185">Reference proteome</keyword>
<dbReference type="AlphaFoldDB" id="A0AAF0BRW0"/>
<dbReference type="PANTHER" id="PTHR34218:SF4">
    <property type="entry name" value="ACYL-HOMOSERINE LACTONE ACYLASE QUIP"/>
    <property type="match status" value="1"/>
</dbReference>
<dbReference type="InterPro" id="IPR029055">
    <property type="entry name" value="Ntn_hydrolases_N"/>
</dbReference>
<evidence type="ECO:0000313" key="7">
    <source>
        <dbReference type="Proteomes" id="UP001216390"/>
    </source>
</evidence>
<dbReference type="GO" id="GO:0017000">
    <property type="term" value="P:antibiotic biosynthetic process"/>
    <property type="evidence" value="ECO:0007669"/>
    <property type="project" value="InterPro"/>
</dbReference>
<feature type="region of interest" description="Disordered" evidence="4">
    <location>
        <begin position="326"/>
        <end position="372"/>
    </location>
</feature>
<proteinExistence type="inferred from homology"/>
<evidence type="ECO:0000256" key="3">
    <source>
        <dbReference type="ARBA" id="ARBA00023145"/>
    </source>
</evidence>
<accession>A0AAF0BRW0</accession>
<dbReference type="Gene3D" id="2.30.120.10">
    <property type="match status" value="1"/>
</dbReference>
<feature type="chain" id="PRO_5042126389" evidence="5">
    <location>
        <begin position="24"/>
        <end position="864"/>
    </location>
</feature>
<dbReference type="EMBL" id="CP116942">
    <property type="protein sequence ID" value="WCO67311.1"/>
    <property type="molecule type" value="Genomic_DNA"/>
</dbReference>
<sequence>MPYRATTRTVLVLAAVMALLVAACSGGDDGDDDAAPTSTTEAPTAAPADDVARYILPPGNFGGLPPEESSLDQLPLYDGLTPLRGDVSDADIEEHFLPEDMEPIEPTTVEETGRDGLEILYDAYGVPHITGETRADVAFGAGWVTARDRDLLIRLARGPARAAALDIPGVDAFGLVTSGRPFVPSAEAEAQIDAQWDLIVDTYGEEGEEMLADAEAGAEGANAFYEAQGEPIEPPIDRNDILAVTAFIGSIFGSGGGGEADMATFLAQLQDALGEERGREAWEDAMLNLDPEAPTTIDEEFSYGPLTGGDVTGSVVLDAGSVESFEPVPDEEEAPADDAPAAVPASARVRPPAPPTPPADPAPGLVDAAAHPPDREASNFLVASPERSAPGLTQAVMGPQLGYYYPEIVEQVHLTGPDFEAQGAAVPGLTMYVLIGRTQDYAWSLTSAGHDVRDTFVEELCEPDGSAPTRATRSYRFEGECVPMEVFDAGTLDGEPVTYPVTEHGPIVGTATVDGTPVALSRQRSTFGRDGLNLKALKDMTEGEAETPEDFYEIADQFEFTFNWAYASRTDTAYYSSGRMPVRAPGLDRRLPTLGTGEYEWEGFLDQEAHPHAVGGPDGLLLNWNNQSAPGFLHGDSDGYGSVHQVELFAGLPEATELTDVVGTMNRAATEDVRSPAWPAVSEVLAGGEAPDALSAEVVALLDAWVDDDAPRLDADDDGEWDSPGPAIADALWEPLVRAAMAPVYGDQIEALAEVRDLDGTDGASYLDKDLRTLLGEDVDGPFALPYCGGGELEACQQDLWAAVASVAAVLAGELGEDPAAWLTEAERTTFVPGLIDDSMRETNRPTFQQVLQLATERPEGAGG</sequence>
<evidence type="ECO:0000256" key="2">
    <source>
        <dbReference type="ARBA" id="ARBA00022801"/>
    </source>
</evidence>
<evidence type="ECO:0000256" key="4">
    <source>
        <dbReference type="SAM" id="MobiDB-lite"/>
    </source>
</evidence>
<feature type="compositionally biased region" description="Pro residues" evidence="4">
    <location>
        <begin position="351"/>
        <end position="361"/>
    </location>
</feature>
<keyword evidence="5" id="KW-0732">Signal</keyword>
<dbReference type="PROSITE" id="PS51257">
    <property type="entry name" value="PROKAR_LIPOPROTEIN"/>
    <property type="match status" value="1"/>
</dbReference>
<protein>
    <submittedName>
        <fullName evidence="6">Penicillin acylase family protein</fullName>
    </submittedName>
</protein>
<dbReference type="Gene3D" id="1.10.287.150">
    <property type="match status" value="1"/>
</dbReference>
<feature type="compositionally biased region" description="Low complexity" evidence="4">
    <location>
        <begin position="337"/>
        <end position="350"/>
    </location>
</feature>
<dbReference type="GO" id="GO:0016811">
    <property type="term" value="F:hydrolase activity, acting on carbon-nitrogen (but not peptide) bonds, in linear amides"/>
    <property type="evidence" value="ECO:0007669"/>
    <property type="project" value="InterPro"/>
</dbReference>
<dbReference type="SUPFAM" id="SSF56235">
    <property type="entry name" value="N-terminal nucleophile aminohydrolases (Ntn hydrolases)"/>
    <property type="match status" value="1"/>
</dbReference>
<name>A0AAF0BRW0_9ACTN</name>
<dbReference type="Gene3D" id="1.10.439.10">
    <property type="entry name" value="Penicillin Amidohydrolase, domain 1"/>
    <property type="match status" value="1"/>
</dbReference>
<dbReference type="KEGG" id="ima:PO878_01070"/>
<reference evidence="6" key="1">
    <citation type="submission" date="2023-01" db="EMBL/GenBank/DDBJ databases">
        <title>The diversity of Class Acidimicrobiia in South China Sea sediment environments and the proposal of Iamia marina sp. nov., a novel species of the genus Iamia.</title>
        <authorList>
            <person name="He Y."/>
            <person name="Tian X."/>
        </authorList>
    </citation>
    <scope>NUCLEOTIDE SEQUENCE</scope>
    <source>
        <strain evidence="6">DSM 19957</strain>
    </source>
</reference>
<dbReference type="Gene3D" id="3.60.20.10">
    <property type="entry name" value="Glutamine Phosphoribosylpyrophosphate, subunit 1, domain 1"/>
    <property type="match status" value="1"/>
</dbReference>
<dbReference type="InterPro" id="IPR043146">
    <property type="entry name" value="Penicillin_amidase_N_B-knob"/>
</dbReference>
<keyword evidence="2" id="KW-0378">Hydrolase</keyword>
<dbReference type="RefSeq" id="WP_272736833.1">
    <property type="nucleotide sequence ID" value="NZ_CP116942.1"/>
</dbReference>